<evidence type="ECO:0000313" key="3">
    <source>
        <dbReference type="Proteomes" id="UP000765509"/>
    </source>
</evidence>
<reference evidence="2" key="1">
    <citation type="submission" date="2021-03" db="EMBL/GenBank/DDBJ databases">
        <title>Draft genome sequence of rust myrtle Austropuccinia psidii MF-1, a brazilian biotype.</title>
        <authorList>
            <person name="Quecine M.C."/>
            <person name="Pachon D.M.R."/>
            <person name="Bonatelli M.L."/>
            <person name="Correr F.H."/>
            <person name="Franceschini L.M."/>
            <person name="Leite T.F."/>
            <person name="Margarido G.R.A."/>
            <person name="Almeida C.A."/>
            <person name="Ferrarezi J.A."/>
            <person name="Labate C.A."/>
        </authorList>
    </citation>
    <scope>NUCLEOTIDE SEQUENCE</scope>
    <source>
        <strain evidence="2">MF-1</strain>
    </source>
</reference>
<dbReference type="EMBL" id="AVOT02042773">
    <property type="protein sequence ID" value="MBW0538205.1"/>
    <property type="molecule type" value="Genomic_DNA"/>
</dbReference>
<accession>A0A9Q3FIT8</accession>
<protein>
    <submittedName>
        <fullName evidence="2">Uncharacterized protein</fullName>
    </submittedName>
</protein>
<dbReference type="AlphaFoldDB" id="A0A9Q3FIT8"/>
<evidence type="ECO:0000256" key="1">
    <source>
        <dbReference type="SAM" id="MobiDB-lite"/>
    </source>
</evidence>
<feature type="compositionally biased region" description="Polar residues" evidence="1">
    <location>
        <begin position="21"/>
        <end position="60"/>
    </location>
</feature>
<sequence>MASIDGEEKHNSLNRRMEVKQPSSTQASAKDILSSQKQKFQCEKTATSSEQGQRQGTSHKPLQPGLQNPKDSEGCHGKFMSDGQSNYGITEKGESQIKISEMISDIFDAIPEFYEAIKGGKVIFLIKIYQFVTILRQLT</sequence>
<keyword evidence="3" id="KW-1185">Reference proteome</keyword>
<evidence type="ECO:0000313" key="2">
    <source>
        <dbReference type="EMBL" id="MBW0538205.1"/>
    </source>
</evidence>
<gene>
    <name evidence="2" type="ORF">O181_077920</name>
</gene>
<dbReference type="Proteomes" id="UP000765509">
    <property type="component" value="Unassembled WGS sequence"/>
</dbReference>
<feature type="region of interest" description="Disordered" evidence="1">
    <location>
        <begin position="1"/>
        <end position="87"/>
    </location>
</feature>
<feature type="compositionally biased region" description="Basic and acidic residues" evidence="1">
    <location>
        <begin position="1"/>
        <end position="19"/>
    </location>
</feature>
<name>A0A9Q3FIT8_9BASI</name>
<comment type="caution">
    <text evidence="2">The sequence shown here is derived from an EMBL/GenBank/DDBJ whole genome shotgun (WGS) entry which is preliminary data.</text>
</comment>
<proteinExistence type="predicted"/>
<organism evidence="2 3">
    <name type="scientific">Austropuccinia psidii MF-1</name>
    <dbReference type="NCBI Taxonomy" id="1389203"/>
    <lineage>
        <taxon>Eukaryota</taxon>
        <taxon>Fungi</taxon>
        <taxon>Dikarya</taxon>
        <taxon>Basidiomycota</taxon>
        <taxon>Pucciniomycotina</taxon>
        <taxon>Pucciniomycetes</taxon>
        <taxon>Pucciniales</taxon>
        <taxon>Sphaerophragmiaceae</taxon>
        <taxon>Austropuccinia</taxon>
    </lineage>
</organism>